<sequence>MTAGDMIEPVPVAETGTGSRRPIIVTGCPRSGTTFVGKVIGQSPEVFYIYEPFNDEAPHHLSLPERFIALDSENGAAHRAAIDELMALGRPVTRWGKALRGAVECRAGEPDLAGRLAARALAYRRESFGKAKRVCIKDPLAFFAAEWLADTYDSQVVVMLRHPGGVISSYLALDWPSEMRAIAGCDIPIADRELAREVADFRPDDHSALDGLLLQWRLFTRATLELKQRRPDWIFLVHDRLCLEPERYMRDVFARLDLSFSDEIAGRLRRDTTASAPSAGEHVQHRHSRDSRALVEEWRERLDRAVADRIMRETGELWEEALAAL</sequence>
<evidence type="ECO:0000313" key="2">
    <source>
        <dbReference type="Proteomes" id="UP000195807"/>
    </source>
</evidence>
<dbReference type="STRING" id="450378.GCA_001661675_02838"/>
<accession>A0A1Z1FEF9</accession>
<name>A0A1Z1FEF9_9SPHN</name>
<dbReference type="InterPro" id="IPR027417">
    <property type="entry name" value="P-loop_NTPase"/>
</dbReference>
<dbReference type="Proteomes" id="UP000195807">
    <property type="component" value="Chromosome"/>
</dbReference>
<gene>
    <name evidence="1" type="ORF">A9D14_14135</name>
</gene>
<dbReference type="OrthoDB" id="9804504at2"/>
<dbReference type="KEGG" id="cman:A9D14_14135"/>
<dbReference type="GO" id="GO:0006044">
    <property type="term" value="P:N-acetylglucosamine metabolic process"/>
    <property type="evidence" value="ECO:0007669"/>
    <property type="project" value="TreeGrafter"/>
</dbReference>
<dbReference type="InterPro" id="IPR051135">
    <property type="entry name" value="Gal/GlcNAc/GalNAc_ST"/>
</dbReference>
<proteinExistence type="predicted"/>
<organism evidence="1 2">
    <name type="scientific">Croceicoccus marinus</name>
    <dbReference type="NCBI Taxonomy" id="450378"/>
    <lineage>
        <taxon>Bacteria</taxon>
        <taxon>Pseudomonadati</taxon>
        <taxon>Pseudomonadota</taxon>
        <taxon>Alphaproteobacteria</taxon>
        <taxon>Sphingomonadales</taxon>
        <taxon>Erythrobacteraceae</taxon>
        <taxon>Croceicoccus</taxon>
    </lineage>
</organism>
<dbReference type="RefSeq" id="WP_066847678.1">
    <property type="nucleotide sequence ID" value="NZ_CP019602.1"/>
</dbReference>
<dbReference type="GO" id="GO:0006790">
    <property type="term" value="P:sulfur compound metabolic process"/>
    <property type="evidence" value="ECO:0007669"/>
    <property type="project" value="TreeGrafter"/>
</dbReference>
<dbReference type="PANTHER" id="PTHR10704:SF44">
    <property type="entry name" value="LD35051P-RELATED"/>
    <property type="match status" value="1"/>
</dbReference>
<dbReference type="EMBL" id="CP019602">
    <property type="protein sequence ID" value="ARU17093.1"/>
    <property type="molecule type" value="Genomic_DNA"/>
</dbReference>
<evidence type="ECO:0000313" key="1">
    <source>
        <dbReference type="EMBL" id="ARU17093.1"/>
    </source>
</evidence>
<evidence type="ECO:0008006" key="3">
    <source>
        <dbReference type="Google" id="ProtNLM"/>
    </source>
</evidence>
<protein>
    <recommendedName>
        <fullName evidence="3">Sulfotransferase</fullName>
    </recommendedName>
</protein>
<dbReference type="Gene3D" id="3.40.50.300">
    <property type="entry name" value="P-loop containing nucleotide triphosphate hydrolases"/>
    <property type="match status" value="1"/>
</dbReference>
<dbReference type="GO" id="GO:0001517">
    <property type="term" value="F:N-acetylglucosamine 6-O-sulfotransferase activity"/>
    <property type="evidence" value="ECO:0007669"/>
    <property type="project" value="TreeGrafter"/>
</dbReference>
<dbReference type="SUPFAM" id="SSF52540">
    <property type="entry name" value="P-loop containing nucleoside triphosphate hydrolases"/>
    <property type="match status" value="1"/>
</dbReference>
<reference evidence="1 2" key="1">
    <citation type="submission" date="2017-01" db="EMBL/GenBank/DDBJ databases">
        <title>Complete genome sequence of esterase-producing bacterium Croceicoccus marinus E4A9.</title>
        <authorList>
            <person name="Wu Y.-H."/>
            <person name="Cheng H."/>
            <person name="Xu L."/>
            <person name="Huo Y.-Y."/>
            <person name="Wang C.-S."/>
            <person name="Xu X.-W."/>
        </authorList>
    </citation>
    <scope>NUCLEOTIDE SEQUENCE [LARGE SCALE GENOMIC DNA]</scope>
    <source>
        <strain evidence="1 2">E4A9</strain>
    </source>
</reference>
<dbReference type="PANTHER" id="PTHR10704">
    <property type="entry name" value="CARBOHYDRATE SULFOTRANSFERASE"/>
    <property type="match status" value="1"/>
</dbReference>
<keyword evidence="2" id="KW-1185">Reference proteome</keyword>
<dbReference type="Pfam" id="PF13469">
    <property type="entry name" value="Sulfotransfer_3"/>
    <property type="match status" value="1"/>
</dbReference>
<dbReference type="AlphaFoldDB" id="A0A1Z1FEF9"/>